<dbReference type="GO" id="GO:0003824">
    <property type="term" value="F:catalytic activity"/>
    <property type="evidence" value="ECO:0007669"/>
    <property type="project" value="InterPro"/>
</dbReference>
<sequence>MLTLMPSLSSAKAKGLHNGGDGILREIKFLEKMQISLLTGHRRIAPFGLNGGICERLGKN</sequence>
<dbReference type="InterPro" id="IPR003692">
    <property type="entry name" value="Hydantoinase_B"/>
</dbReference>
<reference evidence="3" key="2">
    <citation type="journal article" date="2018" name="ISME J.">
        <title>A dynamic microbial community with high functional redundancy inhabits the cold, oxic subseafloor aquifer.</title>
        <authorList>
            <person name="Tully B.J."/>
            <person name="Wheat C.G."/>
            <person name="Glazer B.T."/>
            <person name="Huber J.A."/>
        </authorList>
    </citation>
    <scope>NUCLEOTIDE SEQUENCE</scope>
    <source>
        <strain evidence="3">NORP83</strain>
    </source>
</reference>
<comment type="caution">
    <text evidence="3">The sequence shown here is derived from an EMBL/GenBank/DDBJ whole genome shotgun (WGS) entry which is preliminary data.</text>
</comment>
<evidence type="ECO:0000259" key="2">
    <source>
        <dbReference type="Pfam" id="PF02538"/>
    </source>
</evidence>
<feature type="compositionally biased region" description="Polar residues" evidence="1">
    <location>
        <begin position="1"/>
        <end position="10"/>
    </location>
</feature>
<protein>
    <recommendedName>
        <fullName evidence="2">Hydantoinase B/oxoprolinase domain-containing protein</fullName>
    </recommendedName>
</protein>
<accession>A0A2A4Z0B5</accession>
<feature type="domain" description="Hydantoinase B/oxoprolinase" evidence="2">
    <location>
        <begin position="13"/>
        <end position="53"/>
    </location>
</feature>
<dbReference type="AlphaFoldDB" id="A0A2A4Z0B5"/>
<dbReference type="Pfam" id="PF02538">
    <property type="entry name" value="Hydantoinase_B"/>
    <property type="match status" value="1"/>
</dbReference>
<reference key="1">
    <citation type="submission" date="2017-08" db="EMBL/GenBank/DDBJ databases">
        <title>A dynamic microbial community with high functional redundancy inhabits the cold, oxic subseafloor aquifer.</title>
        <authorList>
            <person name="Tully B.J."/>
            <person name="Wheat C.G."/>
            <person name="Glazer B.T."/>
            <person name="Huber J.A."/>
        </authorList>
    </citation>
    <scope>NUCLEOTIDE SEQUENCE [LARGE SCALE GENOMIC DNA]</scope>
</reference>
<name>A0A2A4Z0B5_9PROT</name>
<dbReference type="EMBL" id="NVUS01000012">
    <property type="protein sequence ID" value="PCJ00412.1"/>
    <property type="molecule type" value="Genomic_DNA"/>
</dbReference>
<gene>
    <name evidence="3" type="ORF">COB13_10370</name>
</gene>
<organism evidence="3">
    <name type="scientific">OCS116 cluster bacterium</name>
    <dbReference type="NCBI Taxonomy" id="2030921"/>
    <lineage>
        <taxon>Bacteria</taxon>
        <taxon>Pseudomonadati</taxon>
        <taxon>Pseudomonadota</taxon>
        <taxon>Alphaproteobacteria</taxon>
        <taxon>OCS116 cluster</taxon>
    </lineage>
</organism>
<proteinExistence type="predicted"/>
<feature type="region of interest" description="Disordered" evidence="1">
    <location>
        <begin position="1"/>
        <end position="20"/>
    </location>
</feature>
<evidence type="ECO:0000256" key="1">
    <source>
        <dbReference type="SAM" id="MobiDB-lite"/>
    </source>
</evidence>
<evidence type="ECO:0000313" key="3">
    <source>
        <dbReference type="EMBL" id="PCJ00412.1"/>
    </source>
</evidence>